<evidence type="ECO:0000313" key="3">
    <source>
        <dbReference type="Proteomes" id="UP000612055"/>
    </source>
</evidence>
<feature type="compositionally biased region" description="Low complexity" evidence="1">
    <location>
        <begin position="259"/>
        <end position="276"/>
    </location>
</feature>
<organism evidence="2 3">
    <name type="scientific">Edaphochlamys debaryana</name>
    <dbReference type="NCBI Taxonomy" id="47281"/>
    <lineage>
        <taxon>Eukaryota</taxon>
        <taxon>Viridiplantae</taxon>
        <taxon>Chlorophyta</taxon>
        <taxon>core chlorophytes</taxon>
        <taxon>Chlorophyceae</taxon>
        <taxon>CS clade</taxon>
        <taxon>Chlamydomonadales</taxon>
        <taxon>Chlamydomonadales incertae sedis</taxon>
        <taxon>Edaphochlamys</taxon>
    </lineage>
</organism>
<accession>A0A836BXN2</accession>
<reference evidence="2" key="1">
    <citation type="journal article" date="2020" name="bioRxiv">
        <title>Comparative genomics of Chlamydomonas.</title>
        <authorList>
            <person name="Craig R.J."/>
            <person name="Hasan A.R."/>
            <person name="Ness R.W."/>
            <person name="Keightley P.D."/>
        </authorList>
    </citation>
    <scope>NUCLEOTIDE SEQUENCE</scope>
    <source>
        <strain evidence="2">CCAP 11/70</strain>
    </source>
</reference>
<name>A0A836BXN2_9CHLO</name>
<dbReference type="AlphaFoldDB" id="A0A836BXN2"/>
<comment type="caution">
    <text evidence="2">The sequence shown here is derived from an EMBL/GenBank/DDBJ whole genome shotgun (WGS) entry which is preliminary data.</text>
</comment>
<dbReference type="EMBL" id="JAEHOE010000053">
    <property type="protein sequence ID" value="KAG2491398.1"/>
    <property type="molecule type" value="Genomic_DNA"/>
</dbReference>
<protein>
    <submittedName>
        <fullName evidence="2">Uncharacterized protein</fullName>
    </submittedName>
</protein>
<dbReference type="Proteomes" id="UP000612055">
    <property type="component" value="Unassembled WGS sequence"/>
</dbReference>
<proteinExistence type="predicted"/>
<feature type="region of interest" description="Disordered" evidence="1">
    <location>
        <begin position="259"/>
        <end position="304"/>
    </location>
</feature>
<evidence type="ECO:0000256" key="1">
    <source>
        <dbReference type="SAM" id="MobiDB-lite"/>
    </source>
</evidence>
<evidence type="ECO:0000313" key="2">
    <source>
        <dbReference type="EMBL" id="KAG2491398.1"/>
    </source>
</evidence>
<gene>
    <name evidence="2" type="ORF">HYH03_010189</name>
</gene>
<keyword evidence="3" id="KW-1185">Reference proteome</keyword>
<sequence length="513" mass="53154">MAATAKRKAAKAAAGGSASSIKWEEEIEGVIKELKGWTGAWNKDTATPLLQKLAGAVRAWEQAPIHAARCHVRAVKLESYSASKGADGRLVKLLLSCSRLDIRVAHFTREVGGPLDIWEDEHSGDIDIDSEEELAAVDYDDVSLDRCVDPRTEQLASLPPGIDFDQLESRLLPPRPPTEFDEPPLQDDPLWGPPGDKTFGFDRTGVWMERPRDPTGHLTYHMSLVVFWPRALERTLVCTGGVEPSLQLLEALLTQPPTAAPASEAGAKEAPQAAAKVPGLPAATRSGTAAPPSAKRPCDRPLGPSDGAPWLANQVLRFLTDQGPGGGAMPRMLCLLASPAGRSLGEAVAGPAACAALLDQVETLRGPRDAEALAGAAVAFASPGFDAALVRLVGRRGVQELGSCLQLAASAAMGPALRDDVTRAFLGAVTARGALKASHYGLVASLLSLAITSGGAVWQEHAEAGGGDEGGQLPGLHCRCAPGAGPSAGPQGPTAACAVVCGSGRWGSGGAGR</sequence>
<feature type="region of interest" description="Disordered" evidence="1">
    <location>
        <begin position="166"/>
        <end position="195"/>
    </location>
</feature>